<accession>A0A0M3JNZ7</accession>
<organism evidence="2">
    <name type="scientific">Anisakis simplex</name>
    <name type="common">Herring worm</name>
    <dbReference type="NCBI Taxonomy" id="6269"/>
    <lineage>
        <taxon>Eukaryota</taxon>
        <taxon>Metazoa</taxon>
        <taxon>Ecdysozoa</taxon>
        <taxon>Nematoda</taxon>
        <taxon>Chromadorea</taxon>
        <taxon>Rhabditida</taxon>
        <taxon>Spirurina</taxon>
        <taxon>Ascaridomorpha</taxon>
        <taxon>Ascaridoidea</taxon>
        <taxon>Anisakidae</taxon>
        <taxon>Anisakis</taxon>
        <taxon>Anisakis simplex complex</taxon>
    </lineage>
</organism>
<evidence type="ECO:0000313" key="2">
    <source>
        <dbReference type="WBParaSite" id="ASIM_0000939001-mRNA-1"/>
    </source>
</evidence>
<evidence type="ECO:0000256" key="1">
    <source>
        <dbReference type="SAM" id="MobiDB-lite"/>
    </source>
</evidence>
<dbReference type="AlphaFoldDB" id="A0A0M3JNZ7"/>
<reference evidence="2" key="1">
    <citation type="submission" date="2017-02" db="UniProtKB">
        <authorList>
            <consortium name="WormBaseParasite"/>
        </authorList>
    </citation>
    <scope>IDENTIFICATION</scope>
</reference>
<protein>
    <submittedName>
        <fullName evidence="2">Flagellar motor switch protein FliG</fullName>
    </submittedName>
</protein>
<dbReference type="WBParaSite" id="ASIM_0000939001-mRNA-1">
    <property type="protein sequence ID" value="ASIM_0000939001-mRNA-1"/>
    <property type="gene ID" value="ASIM_0000939001"/>
</dbReference>
<name>A0A0M3JNZ7_ANISI</name>
<feature type="region of interest" description="Disordered" evidence="1">
    <location>
        <begin position="11"/>
        <end position="30"/>
    </location>
</feature>
<proteinExistence type="predicted"/>
<sequence>LLDSEDTLAAYVRKSSGHEPTAGPSQEAEEKRVIDGLVSMAGRDGAISIIQGYEKMKGKLTEMIAKKAANNSTVTEEDVKRVFNELRGERKRPR</sequence>